<keyword evidence="4" id="KW-1185">Reference proteome</keyword>
<dbReference type="Gene3D" id="3.20.180.10">
    <property type="entry name" value="PNP-oxidase-like"/>
    <property type="match status" value="1"/>
</dbReference>
<evidence type="ECO:0000259" key="2">
    <source>
        <dbReference type="Pfam" id="PF10615"/>
    </source>
</evidence>
<organism evidence="3 4">
    <name type="scientific">Vulcanimicrobium alpinum</name>
    <dbReference type="NCBI Taxonomy" id="3016050"/>
    <lineage>
        <taxon>Bacteria</taxon>
        <taxon>Bacillati</taxon>
        <taxon>Vulcanimicrobiota</taxon>
        <taxon>Vulcanimicrobiia</taxon>
        <taxon>Vulcanimicrobiales</taxon>
        <taxon>Vulcanimicrobiaceae</taxon>
        <taxon>Vulcanimicrobium</taxon>
    </lineage>
</organism>
<proteinExistence type="predicted"/>
<reference evidence="3 4" key="1">
    <citation type="journal article" date="2022" name="ISME Commun">
        <title>Vulcanimicrobium alpinus gen. nov. sp. nov., the first cultivated representative of the candidate phylum 'Eremiobacterota', is a metabolically versatile aerobic anoxygenic phototroph.</title>
        <authorList>
            <person name="Yabe S."/>
            <person name="Muto K."/>
            <person name="Abe K."/>
            <person name="Yokota A."/>
            <person name="Staudigel H."/>
            <person name="Tebo B.M."/>
        </authorList>
    </citation>
    <scope>NUCLEOTIDE SEQUENCE [LARGE SCALE GENOMIC DNA]</scope>
    <source>
        <strain evidence="3 4">WC8-2</strain>
    </source>
</reference>
<protein>
    <recommendedName>
        <fullName evidence="2">DUF2470 domain-containing protein</fullName>
    </recommendedName>
</protein>
<evidence type="ECO:0000313" key="3">
    <source>
        <dbReference type="EMBL" id="BDE06184.1"/>
    </source>
</evidence>
<feature type="domain" description="DUF2470" evidence="2">
    <location>
        <begin position="13"/>
        <end position="86"/>
    </location>
</feature>
<dbReference type="SUPFAM" id="SSF50475">
    <property type="entry name" value="FMN-binding split barrel"/>
    <property type="match status" value="1"/>
</dbReference>
<dbReference type="EMBL" id="AP025523">
    <property type="protein sequence ID" value="BDE06184.1"/>
    <property type="molecule type" value="Genomic_DNA"/>
</dbReference>
<dbReference type="KEGG" id="vab:WPS_14600"/>
<evidence type="ECO:0000313" key="4">
    <source>
        <dbReference type="Proteomes" id="UP001317532"/>
    </source>
</evidence>
<gene>
    <name evidence="3" type="ORF">WPS_14600</name>
</gene>
<accession>A0AAN1XVK1</accession>
<dbReference type="InterPro" id="IPR037119">
    <property type="entry name" value="Haem_oxidase_HugZ-like_sf"/>
</dbReference>
<dbReference type="AlphaFoldDB" id="A0AAN1XVK1"/>
<evidence type="ECO:0000256" key="1">
    <source>
        <dbReference type="SAM" id="MobiDB-lite"/>
    </source>
</evidence>
<dbReference type="InterPro" id="IPR019595">
    <property type="entry name" value="DUF2470"/>
</dbReference>
<sequence length="109" mass="11754">MRMAELSDAAFAAMTTHMNDDHPDAVAAYAQHYAQCNPAIGARIVTMDATGLTLSVDMGAQTRDVRIDFARTVTDTDDARAMLISMWQTSAPQPLPERTQGAGVREGRG</sequence>
<dbReference type="Pfam" id="PF10615">
    <property type="entry name" value="DUF2470"/>
    <property type="match status" value="1"/>
</dbReference>
<name>A0AAN1XVK1_UNVUL</name>
<feature type="region of interest" description="Disordered" evidence="1">
    <location>
        <begin position="88"/>
        <end position="109"/>
    </location>
</feature>
<dbReference type="Proteomes" id="UP001317532">
    <property type="component" value="Chromosome"/>
</dbReference>